<dbReference type="RefSeq" id="WP_313997811.1">
    <property type="nucleotide sequence ID" value="NZ_JASJOT010000010.1"/>
</dbReference>
<sequence>MRGQSPFDKEQILNDARFAPKEDISEIEKIAWKDGKLQIVPSSFYAQFTQKQLSQFGHVYGVYTLPTTELINVLRSFITGTYGSLDNVIEIGAGNGAIGRALGIPMTDSYQQDEEDVKQYYDEIQQPIVRYTNDVEKMDALTAVAHYKPKVIIGSWITHKWEKDLKTGNERGVKEERLFDHGARCYIHLGNHNVHADKPLLKVWQNFKVLTFPNILFSRAVNPDKNCMYLFKR</sequence>
<organism evidence="1 2">
    <name type="scientific">Xanthocytophaga flava</name>
    <dbReference type="NCBI Taxonomy" id="3048013"/>
    <lineage>
        <taxon>Bacteria</taxon>
        <taxon>Pseudomonadati</taxon>
        <taxon>Bacteroidota</taxon>
        <taxon>Cytophagia</taxon>
        <taxon>Cytophagales</taxon>
        <taxon>Rhodocytophagaceae</taxon>
        <taxon>Xanthocytophaga</taxon>
    </lineage>
</organism>
<comment type="caution">
    <text evidence="1">The sequence shown here is derived from an EMBL/GenBank/DDBJ whole genome shotgun (WGS) entry which is preliminary data.</text>
</comment>
<keyword evidence="2" id="KW-1185">Reference proteome</keyword>
<accession>A0ABT7CLD6</accession>
<protein>
    <recommendedName>
        <fullName evidence="3">Class I SAM-dependent methyltransferase</fullName>
    </recommendedName>
</protein>
<name>A0ABT7CLD6_9BACT</name>
<evidence type="ECO:0000313" key="1">
    <source>
        <dbReference type="EMBL" id="MDJ1494558.1"/>
    </source>
</evidence>
<reference evidence="1 2" key="1">
    <citation type="submission" date="2023-05" db="EMBL/GenBank/DDBJ databases">
        <authorList>
            <person name="Zhang X."/>
        </authorList>
    </citation>
    <scope>NUCLEOTIDE SEQUENCE [LARGE SCALE GENOMIC DNA]</scope>
    <source>
        <strain evidence="1 2">DM2B3-1</strain>
    </source>
</reference>
<gene>
    <name evidence="1" type="ORF">QNI19_16555</name>
</gene>
<dbReference type="Proteomes" id="UP001228581">
    <property type="component" value="Unassembled WGS sequence"/>
</dbReference>
<proteinExistence type="predicted"/>
<dbReference type="EMBL" id="JASJOT010000010">
    <property type="protein sequence ID" value="MDJ1494558.1"/>
    <property type="molecule type" value="Genomic_DNA"/>
</dbReference>
<evidence type="ECO:0008006" key="3">
    <source>
        <dbReference type="Google" id="ProtNLM"/>
    </source>
</evidence>
<evidence type="ECO:0000313" key="2">
    <source>
        <dbReference type="Proteomes" id="UP001228581"/>
    </source>
</evidence>